<evidence type="ECO:0000313" key="4">
    <source>
        <dbReference type="Proteomes" id="UP000826271"/>
    </source>
</evidence>
<dbReference type="InterPro" id="IPR004883">
    <property type="entry name" value="LOB"/>
</dbReference>
<dbReference type="AlphaFoldDB" id="A0AAV6WF98"/>
<keyword evidence="4" id="KW-1185">Reference proteome</keyword>
<gene>
    <name evidence="3" type="ORF">BUALT_Bualt16G0033500</name>
</gene>
<reference evidence="3" key="1">
    <citation type="submission" date="2019-10" db="EMBL/GenBank/DDBJ databases">
        <authorList>
            <person name="Zhang R."/>
            <person name="Pan Y."/>
            <person name="Wang J."/>
            <person name="Ma R."/>
            <person name="Yu S."/>
        </authorList>
    </citation>
    <scope>NUCLEOTIDE SEQUENCE</scope>
    <source>
        <strain evidence="3">LA-IB0</strain>
        <tissue evidence="3">Leaf</tissue>
    </source>
</reference>
<evidence type="ECO:0000259" key="2">
    <source>
        <dbReference type="Pfam" id="PF03195"/>
    </source>
</evidence>
<proteinExistence type="inferred from homology"/>
<name>A0AAV6WF98_9LAMI</name>
<dbReference type="Proteomes" id="UP000826271">
    <property type="component" value="Unassembled WGS sequence"/>
</dbReference>
<feature type="domain" description="LOB" evidence="2">
    <location>
        <begin position="43"/>
        <end position="91"/>
    </location>
</feature>
<comment type="caution">
    <text evidence="3">The sequence shown here is derived from an EMBL/GenBank/DDBJ whole genome shotgun (WGS) entry which is preliminary data.</text>
</comment>
<protein>
    <recommendedName>
        <fullName evidence="2">LOB domain-containing protein</fullName>
    </recommendedName>
</protein>
<sequence length="192" mass="21824">MCRVQVSPTKVHERLRVRTLFSSGSHHSIQKGMSSVPGYQQYGQASKDALKPDQGESAIKSLVYEADCRLSEPIHGVADLVSLRHKQLKEIYLAVVGAKKELATYIGPHAAFSPFSDKQPIGKKRDPRQNQQLQQQFLAAQQMEFAREQGLLMAFKLQKQHQQNANTQYLSQSQFHLPSHHPIQFWLDVFCN</sequence>
<evidence type="ECO:0000256" key="1">
    <source>
        <dbReference type="ARBA" id="ARBA00005474"/>
    </source>
</evidence>
<dbReference type="EMBL" id="WHWC01000016">
    <property type="protein sequence ID" value="KAG8367062.1"/>
    <property type="molecule type" value="Genomic_DNA"/>
</dbReference>
<evidence type="ECO:0000313" key="3">
    <source>
        <dbReference type="EMBL" id="KAG8367062.1"/>
    </source>
</evidence>
<accession>A0AAV6WF98</accession>
<comment type="similarity">
    <text evidence="1">Belongs to the LOB domain-containing protein family.</text>
</comment>
<organism evidence="3 4">
    <name type="scientific">Buddleja alternifolia</name>
    <dbReference type="NCBI Taxonomy" id="168488"/>
    <lineage>
        <taxon>Eukaryota</taxon>
        <taxon>Viridiplantae</taxon>
        <taxon>Streptophyta</taxon>
        <taxon>Embryophyta</taxon>
        <taxon>Tracheophyta</taxon>
        <taxon>Spermatophyta</taxon>
        <taxon>Magnoliopsida</taxon>
        <taxon>eudicotyledons</taxon>
        <taxon>Gunneridae</taxon>
        <taxon>Pentapetalae</taxon>
        <taxon>asterids</taxon>
        <taxon>lamiids</taxon>
        <taxon>Lamiales</taxon>
        <taxon>Scrophulariaceae</taxon>
        <taxon>Buddlejeae</taxon>
        <taxon>Buddleja</taxon>
    </lineage>
</organism>
<dbReference type="Pfam" id="PF03195">
    <property type="entry name" value="LOB"/>
    <property type="match status" value="1"/>
</dbReference>